<keyword evidence="2" id="KW-0963">Cytoplasm</keyword>
<keyword evidence="6" id="KW-1185">Reference proteome</keyword>
<dbReference type="PROSITE" id="PS50404">
    <property type="entry name" value="GST_NTER"/>
    <property type="match status" value="1"/>
</dbReference>
<dbReference type="InterPro" id="IPR004046">
    <property type="entry name" value="GST_C"/>
</dbReference>
<dbReference type="InterPro" id="IPR036282">
    <property type="entry name" value="Glutathione-S-Trfase_C_sf"/>
</dbReference>
<evidence type="ECO:0000259" key="4">
    <source>
        <dbReference type="PROSITE" id="PS50405"/>
    </source>
</evidence>
<dbReference type="Proteomes" id="UP000737171">
    <property type="component" value="Unassembled WGS sequence"/>
</dbReference>
<dbReference type="SFLD" id="SFLDG00358">
    <property type="entry name" value="Main_(cytGST)"/>
    <property type="match status" value="1"/>
</dbReference>
<sequence>MKLYYHPASTTSRPLVMFIEDNAIPAELQVVDLFSGEHMGEAFSAVNPNCLVPVLEDGDFRLTESSAILKYLADSIDSPAYPKGLKQRAKVNEMMDWINTQLNRDLGYGTVYVQVFPHHKRPTDEAQRATVAWGQERAKRWMTILDRHLLGPDKPYLCGDSLTIADYYGASFVHLAEVVGSDLADYPNVRRWLDRMKTRPTWETVYAAINGFAQQLPRGQLASV</sequence>
<dbReference type="PANTHER" id="PTHR43917:SF8">
    <property type="entry name" value="GH16740P-RELATED"/>
    <property type="match status" value="1"/>
</dbReference>
<dbReference type="InterPro" id="IPR004045">
    <property type="entry name" value="Glutathione_S-Trfase_N"/>
</dbReference>
<dbReference type="EMBL" id="JABRWJ010000007">
    <property type="protein sequence ID" value="NRF69724.1"/>
    <property type="molecule type" value="Genomic_DNA"/>
</dbReference>
<dbReference type="PANTHER" id="PTHR43917">
    <property type="match status" value="1"/>
</dbReference>
<dbReference type="SUPFAM" id="SSF52833">
    <property type="entry name" value="Thioredoxin-like"/>
    <property type="match status" value="1"/>
</dbReference>
<dbReference type="Gene3D" id="3.40.30.10">
    <property type="entry name" value="Glutaredoxin"/>
    <property type="match status" value="1"/>
</dbReference>
<name>A0ABX2EM45_9BURK</name>
<dbReference type="InterPro" id="IPR051369">
    <property type="entry name" value="GST_Theta"/>
</dbReference>
<gene>
    <name evidence="5" type="ORF">HLB44_22215</name>
</gene>
<dbReference type="InterPro" id="IPR036249">
    <property type="entry name" value="Thioredoxin-like_sf"/>
</dbReference>
<dbReference type="Pfam" id="PF14497">
    <property type="entry name" value="GST_C_3"/>
    <property type="match status" value="1"/>
</dbReference>
<dbReference type="PROSITE" id="PS50405">
    <property type="entry name" value="GST_CTER"/>
    <property type="match status" value="1"/>
</dbReference>
<organism evidence="5 6">
    <name type="scientific">Pseudaquabacterium terrae</name>
    <dbReference type="NCBI Taxonomy" id="2732868"/>
    <lineage>
        <taxon>Bacteria</taxon>
        <taxon>Pseudomonadati</taxon>
        <taxon>Pseudomonadota</taxon>
        <taxon>Betaproteobacteria</taxon>
        <taxon>Burkholderiales</taxon>
        <taxon>Sphaerotilaceae</taxon>
        <taxon>Pseudaquabacterium</taxon>
    </lineage>
</organism>
<comment type="caution">
    <text evidence="5">The sequence shown here is derived from an EMBL/GenBank/DDBJ whole genome shotgun (WGS) entry which is preliminary data.</text>
</comment>
<dbReference type="InterPro" id="IPR010987">
    <property type="entry name" value="Glutathione-S-Trfase_C-like"/>
</dbReference>
<comment type="subcellular location">
    <subcellularLocation>
        <location evidence="1">Cytoplasm</location>
    </subcellularLocation>
</comment>
<evidence type="ECO:0000256" key="2">
    <source>
        <dbReference type="ARBA" id="ARBA00022490"/>
    </source>
</evidence>
<evidence type="ECO:0000259" key="3">
    <source>
        <dbReference type="PROSITE" id="PS50404"/>
    </source>
</evidence>
<accession>A0ABX2EM45</accession>
<feature type="domain" description="GST N-terminal" evidence="3">
    <location>
        <begin position="1"/>
        <end position="80"/>
    </location>
</feature>
<dbReference type="SFLD" id="SFLDG01150">
    <property type="entry name" value="Main.1:_Beta-like"/>
    <property type="match status" value="1"/>
</dbReference>
<dbReference type="SUPFAM" id="SSF47616">
    <property type="entry name" value="GST C-terminal domain-like"/>
    <property type="match status" value="1"/>
</dbReference>
<dbReference type="SFLD" id="SFLDS00019">
    <property type="entry name" value="Glutathione_Transferase_(cytos"/>
    <property type="match status" value="1"/>
</dbReference>
<reference evidence="5 6" key="1">
    <citation type="submission" date="2020-05" db="EMBL/GenBank/DDBJ databases">
        <title>Aquincola sp. isolate from soil.</title>
        <authorList>
            <person name="Han J."/>
            <person name="Kim D.-U."/>
        </authorList>
    </citation>
    <scope>NUCLEOTIDE SEQUENCE [LARGE SCALE GENOMIC DNA]</scope>
    <source>
        <strain evidence="5 6">S2</strain>
    </source>
</reference>
<protein>
    <submittedName>
        <fullName evidence="5">Glutathione S-transferase family protein</fullName>
    </submittedName>
</protein>
<evidence type="ECO:0000313" key="5">
    <source>
        <dbReference type="EMBL" id="NRF69724.1"/>
    </source>
</evidence>
<evidence type="ECO:0000313" key="6">
    <source>
        <dbReference type="Proteomes" id="UP000737171"/>
    </source>
</evidence>
<dbReference type="RefSeq" id="WP_173127241.1">
    <property type="nucleotide sequence ID" value="NZ_JABRWJ010000007.1"/>
</dbReference>
<feature type="domain" description="GST C-terminal" evidence="4">
    <location>
        <begin position="84"/>
        <end position="221"/>
    </location>
</feature>
<dbReference type="Pfam" id="PF13409">
    <property type="entry name" value="GST_N_2"/>
    <property type="match status" value="1"/>
</dbReference>
<evidence type="ECO:0000256" key="1">
    <source>
        <dbReference type="ARBA" id="ARBA00004496"/>
    </source>
</evidence>
<dbReference type="InterPro" id="IPR040079">
    <property type="entry name" value="Glutathione_S-Trfase"/>
</dbReference>
<proteinExistence type="predicted"/>
<dbReference type="Gene3D" id="1.20.1050.10">
    <property type="match status" value="1"/>
</dbReference>